<dbReference type="Proteomes" id="UP000230202">
    <property type="component" value="Unassembled WGS sequence"/>
</dbReference>
<organism evidence="1 2">
    <name type="scientific">Snodgrassella alvi</name>
    <dbReference type="NCBI Taxonomy" id="1196083"/>
    <lineage>
        <taxon>Bacteria</taxon>
        <taxon>Pseudomonadati</taxon>
        <taxon>Pseudomonadota</taxon>
        <taxon>Betaproteobacteria</taxon>
        <taxon>Neisseriales</taxon>
        <taxon>Neisseriaceae</taxon>
        <taxon>Snodgrassella</taxon>
    </lineage>
</organism>
<name>A0A2N9X691_9NEIS</name>
<dbReference type="EMBL" id="MEIL01000029">
    <property type="protein sequence ID" value="PIT38694.1"/>
    <property type="molecule type" value="Genomic_DNA"/>
</dbReference>
<dbReference type="AlphaFoldDB" id="A0A2N9X691"/>
<evidence type="ECO:0000313" key="1">
    <source>
        <dbReference type="EMBL" id="PIT38694.1"/>
    </source>
</evidence>
<protein>
    <submittedName>
        <fullName evidence="1">Uncharacterized protein</fullName>
    </submittedName>
</protein>
<sequence length="135" mass="14700">MARKTKDITIESGRDAGKSFRITEMPILQADKWAQRALFAIARAGVDTSSINMNGGMLEMARLALDVVGKIDPEVGGDLLDELLSCVQIIPTGGVPRSLVMDSDIEDIKTLFVLRKEVLALHIDFLKNGNSPDMS</sequence>
<dbReference type="OrthoDB" id="7281890at2"/>
<comment type="caution">
    <text evidence="1">The sequence shown here is derived from an EMBL/GenBank/DDBJ whole genome shotgun (WGS) entry which is preliminary data.</text>
</comment>
<reference evidence="1" key="1">
    <citation type="journal article" date="2017" name="MBio">
        <title>Type VI secretion-mediated competition in the bee gut microbiome.</title>
        <authorList>
            <person name="Steele M.I."/>
            <person name="Kwong W.K."/>
            <person name="Powell J.E."/>
            <person name="Whiteley M."/>
            <person name="Moran N.A."/>
        </authorList>
    </citation>
    <scope>NUCLEOTIDE SEQUENCE [LARGE SCALE GENOMIC DNA]</scope>
    <source>
        <strain evidence="1">WkB273</strain>
    </source>
</reference>
<gene>
    <name evidence="1" type="ORF">BHC54_09270</name>
</gene>
<evidence type="ECO:0000313" key="2">
    <source>
        <dbReference type="Proteomes" id="UP000230202"/>
    </source>
</evidence>
<dbReference type="RefSeq" id="WP_100140966.1">
    <property type="nucleotide sequence ID" value="NZ_CP166869.1"/>
</dbReference>
<keyword evidence="2" id="KW-1185">Reference proteome</keyword>
<accession>A0A2N9X691</accession>
<proteinExistence type="predicted"/>